<evidence type="ECO:0000313" key="2">
    <source>
        <dbReference type="Proteomes" id="UP001177003"/>
    </source>
</evidence>
<evidence type="ECO:0000313" key="1">
    <source>
        <dbReference type="EMBL" id="CAI9296137.1"/>
    </source>
</evidence>
<dbReference type="AlphaFoldDB" id="A0AA35ZR01"/>
<reference evidence="1" key="1">
    <citation type="submission" date="2023-04" db="EMBL/GenBank/DDBJ databases">
        <authorList>
            <person name="Vijverberg K."/>
            <person name="Xiong W."/>
            <person name="Schranz E."/>
        </authorList>
    </citation>
    <scope>NUCLEOTIDE SEQUENCE</scope>
</reference>
<accession>A0AA35ZR01</accession>
<proteinExistence type="predicted"/>
<keyword evidence="2" id="KW-1185">Reference proteome</keyword>
<gene>
    <name evidence="1" type="ORF">LSALG_LOCUS35026</name>
</gene>
<name>A0AA35ZR01_LACSI</name>
<protein>
    <submittedName>
        <fullName evidence="1">Uncharacterized protein</fullName>
    </submittedName>
</protein>
<dbReference type="EMBL" id="OX465084">
    <property type="protein sequence ID" value="CAI9296137.1"/>
    <property type="molecule type" value="Genomic_DNA"/>
</dbReference>
<sequence>MAKEVATLHHDYSSFYTIVDIIVDVVTNLVKWYNSFIPKFDTKGESDAQEVAVLKAILNNLTMLVSKVGSSSFELLTPKFLTQKFRLLGSVIHTKLAPHETGQLYANGCPPVHTGWKGGGEDGVGMGSKVVIVDSREPTVQKGAYHSVSRFFDYGFIGARRKAKARLYTLISNIQDFSFLILL</sequence>
<organism evidence="1 2">
    <name type="scientific">Lactuca saligna</name>
    <name type="common">Willowleaf lettuce</name>
    <dbReference type="NCBI Taxonomy" id="75948"/>
    <lineage>
        <taxon>Eukaryota</taxon>
        <taxon>Viridiplantae</taxon>
        <taxon>Streptophyta</taxon>
        <taxon>Embryophyta</taxon>
        <taxon>Tracheophyta</taxon>
        <taxon>Spermatophyta</taxon>
        <taxon>Magnoliopsida</taxon>
        <taxon>eudicotyledons</taxon>
        <taxon>Gunneridae</taxon>
        <taxon>Pentapetalae</taxon>
        <taxon>asterids</taxon>
        <taxon>campanulids</taxon>
        <taxon>Asterales</taxon>
        <taxon>Asteraceae</taxon>
        <taxon>Cichorioideae</taxon>
        <taxon>Cichorieae</taxon>
        <taxon>Lactucinae</taxon>
        <taxon>Lactuca</taxon>
    </lineage>
</organism>
<dbReference type="Proteomes" id="UP001177003">
    <property type="component" value="Chromosome 8"/>
</dbReference>